<dbReference type="EC" id="5.4.2.4" evidence="22"/>
<feature type="binding site" evidence="20">
    <location>
        <begin position="10"/>
        <end position="17"/>
    </location>
    <ligand>
        <name>substrate</name>
    </ligand>
</feature>
<keyword evidence="25" id="KW-1185">Reference proteome</keyword>
<dbReference type="GO" id="GO:0046872">
    <property type="term" value="F:metal ion binding"/>
    <property type="evidence" value="ECO:0007669"/>
    <property type="project" value="UniProtKB-KW"/>
</dbReference>
<dbReference type="Gene3D" id="2.10.55.10">
    <property type="entry name" value="Leishmanolysin domain 3"/>
    <property type="match status" value="1"/>
</dbReference>
<evidence type="ECO:0000313" key="25">
    <source>
        <dbReference type="Proteomes" id="UP000183832"/>
    </source>
</evidence>
<keyword evidence="12 18" id="KW-0862">Zinc</keyword>
<evidence type="ECO:0000256" key="23">
    <source>
        <dbReference type="RuleBase" id="RU366077"/>
    </source>
</evidence>
<feature type="binding site" evidence="20">
    <location>
        <begin position="188"/>
        <end position="189"/>
    </location>
    <ligand>
        <name>substrate</name>
    </ligand>
</feature>
<keyword evidence="11 23" id="KW-0378">Hydrolase</keyword>
<feature type="binding site" evidence="20">
    <location>
        <begin position="89"/>
        <end position="92"/>
    </location>
    <ligand>
        <name>substrate</name>
    </ligand>
</feature>
<dbReference type="GO" id="GO:0004082">
    <property type="term" value="F:bisphosphoglycerate mutase activity"/>
    <property type="evidence" value="ECO:0007669"/>
    <property type="project" value="UniProtKB-EC"/>
</dbReference>
<comment type="similarity">
    <text evidence="4 23">Belongs to the peptidase M8 family.</text>
</comment>
<dbReference type="GO" id="GO:0016791">
    <property type="term" value="F:phosphatase activity"/>
    <property type="evidence" value="ECO:0007669"/>
    <property type="project" value="UniProtKB-ARBA"/>
</dbReference>
<evidence type="ECO:0000256" key="2">
    <source>
        <dbReference type="ARBA" id="ARBA00000505"/>
    </source>
</evidence>
<feature type="binding site" evidence="18">
    <location>
        <position position="470"/>
    </location>
    <ligand>
        <name>Zn(2+)</name>
        <dbReference type="ChEBI" id="CHEBI:29105"/>
        <note>catalytic</note>
    </ligand>
</feature>
<comment type="similarity">
    <text evidence="5 22">Belongs to the phosphoglycerate mutase family. BPG-dependent PGAM subfamily.</text>
</comment>
<dbReference type="Proteomes" id="UP000183832">
    <property type="component" value="Unassembled WGS sequence"/>
</dbReference>
<dbReference type="OrthoDB" id="527990at2759"/>
<keyword evidence="10" id="KW-0498">Mitosis</keyword>
<dbReference type="FunFam" id="3.40.50.1240:FF:000003">
    <property type="entry name" value="2,3-bisphosphoglycerate-dependent phosphoglycerate mutase"/>
    <property type="match status" value="1"/>
</dbReference>
<feature type="active site" evidence="17">
    <location>
        <position position="467"/>
    </location>
</feature>
<keyword evidence="6" id="KW-0963">Cytoplasm</keyword>
<dbReference type="InterPro" id="IPR001577">
    <property type="entry name" value="Peptidase_M8"/>
</dbReference>
<evidence type="ECO:0000256" key="10">
    <source>
        <dbReference type="ARBA" id="ARBA00022776"/>
    </source>
</evidence>
<dbReference type="InterPro" id="IPR029033">
    <property type="entry name" value="His_PPase_superfam"/>
</dbReference>
<evidence type="ECO:0000256" key="20">
    <source>
        <dbReference type="PIRSR" id="PIRSR613078-2"/>
    </source>
</evidence>
<dbReference type="SUPFAM" id="SSF53254">
    <property type="entry name" value="Phosphoglycerate mutase-like"/>
    <property type="match status" value="1"/>
</dbReference>
<dbReference type="GO" id="GO:0016020">
    <property type="term" value="C:membrane"/>
    <property type="evidence" value="ECO:0007669"/>
    <property type="project" value="InterPro"/>
</dbReference>
<feature type="site" description="Transition state stabilizer" evidence="21">
    <location>
        <position position="187"/>
    </location>
</feature>
<evidence type="ECO:0000256" key="14">
    <source>
        <dbReference type="ARBA" id="ARBA00023152"/>
    </source>
</evidence>
<dbReference type="Gene3D" id="3.10.170.20">
    <property type="match status" value="1"/>
</dbReference>
<keyword evidence="16" id="KW-0131">Cell cycle</keyword>
<protein>
    <recommendedName>
        <fullName evidence="22 23">Multifunctional fusion protein</fullName>
    </recommendedName>
    <domain>
        <recommendedName>
            <fullName evidence="22">Phosphoglycerate mutase</fullName>
            <ecNumber evidence="22">5.4.2.11</ecNumber>
            <ecNumber evidence="22">5.4.2.4</ecNumber>
        </recommendedName>
    </domain>
    <domain>
        <recommendedName>
            <fullName evidence="23">Leishmanolysin-like peptidase</fullName>
            <ecNumber evidence="23">3.4.24.-</ecNumber>
        </recommendedName>
    </domain>
</protein>
<keyword evidence="7" id="KW-0132">Cell division</keyword>
<keyword evidence="13 18" id="KW-0482">Metalloprotease</keyword>
<comment type="catalytic activity">
    <reaction evidence="1 22">
        <text>(2R)-2-phosphoglycerate = (2R)-3-phosphoglycerate</text>
        <dbReference type="Rhea" id="RHEA:15901"/>
        <dbReference type="ChEBI" id="CHEBI:58272"/>
        <dbReference type="ChEBI" id="CHEBI:58289"/>
        <dbReference type="EC" id="5.4.2.11"/>
    </reaction>
</comment>
<organism evidence="24 25">
    <name type="scientific">Clunio marinus</name>
    <dbReference type="NCBI Taxonomy" id="568069"/>
    <lineage>
        <taxon>Eukaryota</taxon>
        <taxon>Metazoa</taxon>
        <taxon>Ecdysozoa</taxon>
        <taxon>Arthropoda</taxon>
        <taxon>Hexapoda</taxon>
        <taxon>Insecta</taxon>
        <taxon>Pterygota</taxon>
        <taxon>Neoptera</taxon>
        <taxon>Endopterygota</taxon>
        <taxon>Diptera</taxon>
        <taxon>Nematocera</taxon>
        <taxon>Chironomoidea</taxon>
        <taxon>Chironomidae</taxon>
        <taxon>Clunio</taxon>
    </lineage>
</organism>
<evidence type="ECO:0000256" key="1">
    <source>
        <dbReference type="ARBA" id="ARBA00000380"/>
    </source>
</evidence>
<feature type="active site" description="Tele-phosphohistidine intermediate" evidence="19">
    <location>
        <position position="11"/>
    </location>
</feature>
<dbReference type="GO" id="GO:0006096">
    <property type="term" value="P:glycolytic process"/>
    <property type="evidence" value="ECO:0007669"/>
    <property type="project" value="UniProtKB-KW"/>
</dbReference>
<gene>
    <name evidence="24" type="ORF">CLUMA_CG000834</name>
</gene>
<feature type="binding site" evidence="20">
    <location>
        <begin position="116"/>
        <end position="117"/>
    </location>
    <ligand>
        <name>substrate</name>
    </ligand>
</feature>
<keyword evidence="14 22" id="KW-0324">Glycolysis</keyword>
<evidence type="ECO:0000256" key="21">
    <source>
        <dbReference type="PIRSR" id="PIRSR613078-3"/>
    </source>
</evidence>
<feature type="binding site" evidence="18">
    <location>
        <position position="573"/>
    </location>
    <ligand>
        <name>Zn(2+)</name>
        <dbReference type="ChEBI" id="CHEBI:29105"/>
        <note>catalytic</note>
    </ligand>
</feature>
<dbReference type="GO" id="GO:0007155">
    <property type="term" value="P:cell adhesion"/>
    <property type="evidence" value="ECO:0007669"/>
    <property type="project" value="InterPro"/>
</dbReference>
<keyword evidence="15 22" id="KW-0413">Isomerase</keyword>
<comment type="cofactor">
    <cofactor evidence="18 23">
        <name>Zn(2+)</name>
        <dbReference type="ChEBI" id="CHEBI:29105"/>
    </cofactor>
    <text evidence="18 23">Binds 1 zinc ion per subunit.</text>
</comment>
<dbReference type="EMBL" id="CVRI01000003">
    <property type="protein sequence ID" value="CRK87091.1"/>
    <property type="molecule type" value="Genomic_DNA"/>
</dbReference>
<dbReference type="GO" id="GO:0004222">
    <property type="term" value="F:metalloendopeptidase activity"/>
    <property type="evidence" value="ECO:0007669"/>
    <property type="project" value="UniProtKB-UniRule"/>
</dbReference>
<comment type="subcellular location">
    <subcellularLocation>
        <location evidence="3">Cytoplasm</location>
    </subcellularLocation>
</comment>
<evidence type="ECO:0000256" key="11">
    <source>
        <dbReference type="ARBA" id="ARBA00022801"/>
    </source>
</evidence>
<keyword evidence="8 23" id="KW-0645">Protease</keyword>
<comment type="catalytic activity">
    <reaction evidence="2 22">
        <text>(2R)-3-phospho-glyceroyl phosphate = (2R)-2,3-bisphosphoglycerate + H(+)</text>
        <dbReference type="Rhea" id="RHEA:17765"/>
        <dbReference type="ChEBI" id="CHEBI:15378"/>
        <dbReference type="ChEBI" id="CHEBI:57604"/>
        <dbReference type="ChEBI" id="CHEBI:58248"/>
        <dbReference type="EC" id="5.4.2.4"/>
    </reaction>
</comment>
<dbReference type="FunFam" id="2.10.55.10:FF:000001">
    <property type="entry name" value="Leishmanolysin like peptidase"/>
    <property type="match status" value="1"/>
</dbReference>
<dbReference type="PANTHER" id="PTHR10942">
    <property type="entry name" value="LEISHMANOLYSIN-LIKE PEPTIDASE"/>
    <property type="match status" value="1"/>
</dbReference>
<dbReference type="NCBIfam" id="NF010713">
    <property type="entry name" value="PRK14115.1"/>
    <property type="match status" value="1"/>
</dbReference>
<evidence type="ECO:0000256" key="3">
    <source>
        <dbReference type="ARBA" id="ARBA00004496"/>
    </source>
</evidence>
<evidence type="ECO:0000256" key="13">
    <source>
        <dbReference type="ARBA" id="ARBA00023049"/>
    </source>
</evidence>
<dbReference type="EC" id="3.4.24.-" evidence="23"/>
<dbReference type="GO" id="GO:0004619">
    <property type="term" value="F:phosphoglycerate mutase activity"/>
    <property type="evidence" value="ECO:0007669"/>
    <property type="project" value="UniProtKB-EC"/>
</dbReference>
<dbReference type="SMART" id="SM00855">
    <property type="entry name" value="PGAM"/>
    <property type="match status" value="1"/>
</dbReference>
<sequence length="885" mass="101462">MAKYKIVMVRHGESEWNQLNLFCGWYNAELSDKGRQEALDAGKAIKDAGLKFDLAHTSVLKRANITLDSILQESGQTGIPIQKTWRLNERHYGGLTGMNKSETAEKYGEKQVQIWRRSFDTPPPPMEPDHKYYKIIVEDSIYKDGPSKEEFPMFESLKLTIQRTLPYWNDVIIPQLKEGKKIIIAAHGNSLRGIVKHLDQMSDEAIMGLNLPTGIPFVYELDENFKPVVSMQFLGDPETVRKAMESVANQGKAKHHCNHEHPKAHEVIHGVHLGEAEHIIKKRSIDQPLRILMFYDESVYRLDEEKFQLINNTILPEAVSFWEKALYVRETKETIRLNRKCESTQVFIKNSLTHCIDQCKPITMCGEVQVPEEHLDVCRVCNATGQNCRSDSNSKVGAGIVGADFVFYVSARQTERCHKGLTVGYAAHCQQESSLDRPIAGHANLCPDSISTKPQELQTLLSTVKHEILHALGFSVSLYAFFRDENGEPRTPRKPDTGKPFLNEKLQIHQWSNKTIQRIVRNNWAVRNGVIKKNIDMMVTPRVVGEVRKHFNCSELEGAELEDQGGEGTALTHWEKRVFEAEAMSGTHSSRPVFSRITLALMEDTGWYKANYEMASDLTWGKNLGCDFVMKSCKSWITSHHNNGRSIHPFCSKIKRDPLQTECTDDRNSVALCNLVKHEYPLPKEYQNFDSLNHVHEDLEYYGGSVSLADHCPYIQEFTWRSKNVVVRGSQCKFEENNPHHEKNFALEKYGRESKCFEHSERMWEERSCQQTREWQHWGSGCYTYSCSNGRLHIHVSNYTFECFHPGQELNIRILENNWLHHGAIICPSCHELCDNFFASTTGETCKTPEEAPSSYFYPKDNLRCRANVLTPTILILVAFTFIRL</sequence>
<dbReference type="Gene3D" id="2.30.34.10">
    <property type="entry name" value="Leishmanolysin domain 4"/>
    <property type="match status" value="1"/>
</dbReference>
<dbReference type="Gene3D" id="3.40.50.1240">
    <property type="entry name" value="Phosphoglycerate mutase-like"/>
    <property type="match status" value="1"/>
</dbReference>
<dbReference type="GO" id="GO:0006508">
    <property type="term" value="P:proteolysis"/>
    <property type="evidence" value="ECO:0007669"/>
    <property type="project" value="UniProtKB-KW"/>
</dbReference>
<proteinExistence type="inferred from homology"/>
<evidence type="ECO:0000256" key="7">
    <source>
        <dbReference type="ARBA" id="ARBA00022618"/>
    </source>
</evidence>
<evidence type="ECO:0000256" key="8">
    <source>
        <dbReference type="ARBA" id="ARBA00022670"/>
    </source>
</evidence>
<evidence type="ECO:0000256" key="17">
    <source>
        <dbReference type="PIRSR" id="PIRSR601577-1"/>
    </source>
</evidence>
<dbReference type="SUPFAM" id="SSF55486">
    <property type="entry name" value="Metalloproteases ('zincins'), catalytic domain"/>
    <property type="match status" value="1"/>
</dbReference>
<dbReference type="EC" id="5.4.2.11" evidence="22"/>
<dbReference type="CDD" id="cd07067">
    <property type="entry name" value="HP_PGM_like"/>
    <property type="match status" value="1"/>
</dbReference>
<evidence type="ECO:0000256" key="19">
    <source>
        <dbReference type="PIRSR" id="PIRSR613078-1"/>
    </source>
</evidence>
<evidence type="ECO:0000256" key="16">
    <source>
        <dbReference type="ARBA" id="ARBA00023306"/>
    </source>
</evidence>
<dbReference type="AlphaFoldDB" id="A0A1J1HGT9"/>
<evidence type="ECO:0000256" key="15">
    <source>
        <dbReference type="ARBA" id="ARBA00023235"/>
    </source>
</evidence>
<reference evidence="24 25" key="1">
    <citation type="submission" date="2015-04" db="EMBL/GenBank/DDBJ databases">
        <authorList>
            <person name="Syromyatnikov M.Y."/>
            <person name="Popov V.N."/>
        </authorList>
    </citation>
    <scope>NUCLEOTIDE SEQUENCE [LARGE SCALE GENOMIC DNA]</scope>
</reference>
<dbReference type="Gene3D" id="3.90.132.10">
    <property type="entry name" value="Leishmanolysin , domain 2"/>
    <property type="match status" value="1"/>
</dbReference>
<evidence type="ECO:0000313" key="24">
    <source>
        <dbReference type="EMBL" id="CRK87091.1"/>
    </source>
</evidence>
<evidence type="ECO:0000256" key="9">
    <source>
        <dbReference type="ARBA" id="ARBA00022723"/>
    </source>
</evidence>
<dbReference type="STRING" id="568069.A0A1J1HGT9"/>
<evidence type="ECO:0000256" key="12">
    <source>
        <dbReference type="ARBA" id="ARBA00022833"/>
    </source>
</evidence>
<dbReference type="FunFam" id="3.90.132.10:FF:000001">
    <property type="entry name" value="leishmanolysin-like peptidase isoform X2"/>
    <property type="match status" value="1"/>
</dbReference>
<evidence type="ECO:0000256" key="6">
    <source>
        <dbReference type="ARBA" id="ARBA00022490"/>
    </source>
</evidence>
<dbReference type="Pfam" id="PF00300">
    <property type="entry name" value="His_Phos_1"/>
    <property type="match status" value="1"/>
</dbReference>
<feature type="binding site" evidence="20">
    <location>
        <position position="62"/>
    </location>
    <ligand>
        <name>substrate</name>
    </ligand>
</feature>
<evidence type="ECO:0000256" key="22">
    <source>
        <dbReference type="RuleBase" id="RU004511"/>
    </source>
</evidence>
<accession>A0A1J1HGT9</accession>
<name>A0A1J1HGT9_9DIPT</name>
<feature type="binding site" evidence="18">
    <location>
        <position position="466"/>
    </location>
    <ligand>
        <name>Zn(2+)</name>
        <dbReference type="ChEBI" id="CHEBI:29105"/>
        <note>catalytic</note>
    </ligand>
</feature>
<dbReference type="InterPro" id="IPR005952">
    <property type="entry name" value="Phosphogly_mut1"/>
</dbReference>
<dbReference type="GO" id="GO:0005737">
    <property type="term" value="C:cytoplasm"/>
    <property type="evidence" value="ECO:0007669"/>
    <property type="project" value="UniProtKB-SubCell"/>
</dbReference>
<keyword evidence="9 18" id="KW-0479">Metal-binding</keyword>
<feature type="active site" description="Proton donor/acceptor" evidence="19">
    <location>
        <position position="89"/>
    </location>
</feature>
<evidence type="ECO:0000256" key="18">
    <source>
        <dbReference type="PIRSR" id="PIRSR601577-2"/>
    </source>
</evidence>
<dbReference type="PANTHER" id="PTHR10942:SF0">
    <property type="entry name" value="LEISHMANOLYSIN-LIKE PEPTIDASE"/>
    <property type="match status" value="1"/>
</dbReference>
<evidence type="ECO:0000256" key="4">
    <source>
        <dbReference type="ARBA" id="ARBA00005860"/>
    </source>
</evidence>
<dbReference type="PROSITE" id="PS00175">
    <property type="entry name" value="PG_MUTASE"/>
    <property type="match status" value="1"/>
</dbReference>
<dbReference type="GO" id="GO:0051301">
    <property type="term" value="P:cell division"/>
    <property type="evidence" value="ECO:0007669"/>
    <property type="project" value="UniProtKB-KW"/>
</dbReference>
<dbReference type="HAMAP" id="MF_01039">
    <property type="entry name" value="PGAM_GpmA"/>
    <property type="match status" value="1"/>
</dbReference>
<dbReference type="InterPro" id="IPR013078">
    <property type="entry name" value="His_Pase_superF_clade-1"/>
</dbReference>
<feature type="binding site" evidence="20">
    <location>
        <position position="100"/>
    </location>
    <ligand>
        <name>substrate</name>
    </ligand>
</feature>
<evidence type="ECO:0000256" key="5">
    <source>
        <dbReference type="ARBA" id="ARBA00006717"/>
    </source>
</evidence>
<dbReference type="Pfam" id="PF01457">
    <property type="entry name" value="Peptidase_M8"/>
    <property type="match status" value="1"/>
</dbReference>
<dbReference type="InterPro" id="IPR001345">
    <property type="entry name" value="PG/BPGM_mutase_AS"/>
</dbReference>
<dbReference type="NCBIfam" id="TIGR01258">
    <property type="entry name" value="pgm_1"/>
    <property type="match status" value="1"/>
</dbReference>